<dbReference type="SUPFAM" id="SSF53474">
    <property type="entry name" value="alpha/beta-Hydrolases"/>
    <property type="match status" value="2"/>
</dbReference>
<dbReference type="PANTHER" id="PTHR37017">
    <property type="entry name" value="AB HYDROLASE-1 DOMAIN-CONTAINING PROTEIN-RELATED"/>
    <property type="match status" value="1"/>
</dbReference>
<comment type="caution">
    <text evidence="2">The sequence shown here is derived from an EMBL/GenBank/DDBJ whole genome shotgun (WGS) entry which is preliminary data.</text>
</comment>
<dbReference type="PANTHER" id="PTHR37017:SF11">
    <property type="entry name" value="ESTERASE_LIPASE_THIOESTERASE DOMAIN-CONTAINING PROTEIN"/>
    <property type="match status" value="1"/>
</dbReference>
<sequence>MTTFVLVPGWFTGGGIWQEVAGRLRAAGAQVHPVTLTGLGDGDPGPEGSPGPDLETHIADVVRLLDEPAAPEVVLVGHGYGIHPVLGAADRRPERVARVVYLDAPLAGDGDTPAQAVPDRRALDLLGRGVAAIPVPAVGEWERWGSTAGLEGPALARLTALAVPHPAATLTQPLRLTGEAAALPTTGVLCTAGGATIAMVENLVAGGPPQFRALADPKVTFFELPAGHWPMLSHPEELAEVLLAAAAGQGHRIGVPGEPPAYLRPFVLDVPDATRERVGRFDLHLPDSVADGSGPRPAVVFVHGGPLPAGMRPTPRDWTTFRGYGRLAAAHGAIGVTLDHRLHGFGDFGRAAADLADTVDRLRADPRIDPDRIALWHFSGAGLLLAPLLAAPPPWLRCVAASYPVLAPLPGWGPVDPRFCPVGAVSGAGRLPVVLTRVGRENPAFAATVAEFLAAAQACDAQIEVIDVPDGRHAFDTLDPGPQSREAVERAMRSVLTHLRA</sequence>
<evidence type="ECO:0000313" key="3">
    <source>
        <dbReference type="Proteomes" id="UP001596066"/>
    </source>
</evidence>
<dbReference type="InterPro" id="IPR000073">
    <property type="entry name" value="AB_hydrolase_1"/>
</dbReference>
<name>A0ABW0V7Q6_9ACTN</name>
<evidence type="ECO:0000259" key="1">
    <source>
        <dbReference type="Pfam" id="PF12697"/>
    </source>
</evidence>
<organism evidence="2 3">
    <name type="scientific">Kitasatospora cinereorecta</name>
    <dbReference type="NCBI Taxonomy" id="285560"/>
    <lineage>
        <taxon>Bacteria</taxon>
        <taxon>Bacillati</taxon>
        <taxon>Actinomycetota</taxon>
        <taxon>Actinomycetes</taxon>
        <taxon>Kitasatosporales</taxon>
        <taxon>Streptomycetaceae</taxon>
        <taxon>Kitasatospora</taxon>
    </lineage>
</organism>
<dbReference type="InterPro" id="IPR029058">
    <property type="entry name" value="AB_hydrolase_fold"/>
</dbReference>
<dbReference type="Pfam" id="PF12697">
    <property type="entry name" value="Abhydrolase_6"/>
    <property type="match status" value="1"/>
</dbReference>
<keyword evidence="2" id="KW-0378">Hydrolase</keyword>
<dbReference type="Gene3D" id="3.40.50.1820">
    <property type="entry name" value="alpha/beta hydrolase"/>
    <property type="match status" value="2"/>
</dbReference>
<proteinExistence type="predicted"/>
<reference evidence="3" key="1">
    <citation type="journal article" date="2019" name="Int. J. Syst. Evol. Microbiol.">
        <title>The Global Catalogue of Microorganisms (GCM) 10K type strain sequencing project: providing services to taxonomists for standard genome sequencing and annotation.</title>
        <authorList>
            <consortium name="The Broad Institute Genomics Platform"/>
            <consortium name="The Broad Institute Genome Sequencing Center for Infectious Disease"/>
            <person name="Wu L."/>
            <person name="Ma J."/>
        </authorList>
    </citation>
    <scope>NUCLEOTIDE SEQUENCE [LARGE SCALE GENOMIC DNA]</scope>
    <source>
        <strain evidence="3">CGMCC 4.1622</strain>
    </source>
</reference>
<accession>A0ABW0V7Q6</accession>
<keyword evidence="3" id="KW-1185">Reference proteome</keyword>
<feature type="domain" description="AB hydrolase-1" evidence="1">
    <location>
        <begin position="4"/>
        <end position="241"/>
    </location>
</feature>
<dbReference type="EMBL" id="JBHSOC010000004">
    <property type="protein sequence ID" value="MFC5640495.1"/>
    <property type="molecule type" value="Genomic_DNA"/>
</dbReference>
<dbReference type="Proteomes" id="UP001596066">
    <property type="component" value="Unassembled WGS sequence"/>
</dbReference>
<evidence type="ECO:0000313" key="2">
    <source>
        <dbReference type="EMBL" id="MFC5640495.1"/>
    </source>
</evidence>
<gene>
    <name evidence="2" type="ORF">ACFPZF_03885</name>
</gene>
<dbReference type="RefSeq" id="WP_346141346.1">
    <property type="nucleotide sequence ID" value="NZ_BAAAUA010000004.1"/>
</dbReference>
<protein>
    <submittedName>
        <fullName evidence="2">Alpha/beta fold hydrolase</fullName>
    </submittedName>
</protein>
<dbReference type="GO" id="GO:0016787">
    <property type="term" value="F:hydrolase activity"/>
    <property type="evidence" value="ECO:0007669"/>
    <property type="project" value="UniProtKB-KW"/>
</dbReference>
<dbReference type="InterPro" id="IPR052897">
    <property type="entry name" value="Sec-Metab_Biosynth_Hydrolase"/>
</dbReference>